<accession>A0A4R6G059</accession>
<dbReference type="OrthoDB" id="1525365at2"/>
<proteinExistence type="predicted"/>
<dbReference type="InterPro" id="IPR052931">
    <property type="entry name" value="Prophage_regulatory_activator"/>
</dbReference>
<comment type="caution">
    <text evidence="1">The sequence shown here is derived from an EMBL/GenBank/DDBJ whole genome shotgun (WGS) entry which is preliminary data.</text>
</comment>
<reference evidence="1 2" key="1">
    <citation type="submission" date="2019-03" db="EMBL/GenBank/DDBJ databases">
        <title>Genomic Encyclopedia of Type Strains, Phase IV (KMG-IV): sequencing the most valuable type-strain genomes for metagenomic binning, comparative biology and taxonomic classification.</title>
        <authorList>
            <person name="Goeker M."/>
        </authorList>
    </citation>
    <scope>NUCLEOTIDE SEQUENCE [LARGE SCALE GENOMIC DNA]</scope>
    <source>
        <strain evidence="1 2">DSM 25059</strain>
    </source>
</reference>
<dbReference type="Gene3D" id="1.10.238.160">
    <property type="match status" value="1"/>
</dbReference>
<dbReference type="AlphaFoldDB" id="A0A4R6G059"/>
<keyword evidence="2" id="KW-1185">Reference proteome</keyword>
<evidence type="ECO:0000313" key="1">
    <source>
        <dbReference type="EMBL" id="TDN86844.1"/>
    </source>
</evidence>
<dbReference type="EMBL" id="SNWD01000001">
    <property type="protein sequence ID" value="TDN86844.1"/>
    <property type="molecule type" value="Genomic_DNA"/>
</dbReference>
<evidence type="ECO:0000313" key="2">
    <source>
        <dbReference type="Proteomes" id="UP000295493"/>
    </source>
</evidence>
<dbReference type="RefSeq" id="WP_133494016.1">
    <property type="nucleotide sequence ID" value="NZ_BMLU01000001.1"/>
</dbReference>
<sequence length="61" mass="6741">MTLLRLPDVMARTALSRSAIYDLMGEGRFPRPAKIGGRINAWAEAEIADWIAARLAEREAA</sequence>
<gene>
    <name evidence="1" type="ORF">EV664_101422</name>
</gene>
<organism evidence="1 2">
    <name type="scientific">Stakelama pacifica</name>
    <dbReference type="NCBI Taxonomy" id="517720"/>
    <lineage>
        <taxon>Bacteria</taxon>
        <taxon>Pseudomonadati</taxon>
        <taxon>Pseudomonadota</taxon>
        <taxon>Alphaproteobacteria</taxon>
        <taxon>Sphingomonadales</taxon>
        <taxon>Sphingomonadaceae</taxon>
        <taxon>Stakelama</taxon>
    </lineage>
</organism>
<name>A0A4R6G059_9SPHN</name>
<dbReference type="InterPro" id="IPR010260">
    <property type="entry name" value="AlpA"/>
</dbReference>
<protein>
    <submittedName>
        <fullName evidence="1">AlpA family transcriptional regulator</fullName>
    </submittedName>
</protein>
<dbReference type="Proteomes" id="UP000295493">
    <property type="component" value="Unassembled WGS sequence"/>
</dbReference>
<dbReference type="Pfam" id="PF05930">
    <property type="entry name" value="Phage_AlpA"/>
    <property type="match status" value="1"/>
</dbReference>
<dbReference type="PANTHER" id="PTHR36154:SF1">
    <property type="entry name" value="DNA-BINDING TRANSCRIPTIONAL ACTIVATOR ALPA"/>
    <property type="match status" value="1"/>
</dbReference>
<dbReference type="PANTHER" id="PTHR36154">
    <property type="entry name" value="DNA-BINDING TRANSCRIPTIONAL ACTIVATOR ALPA"/>
    <property type="match status" value="1"/>
</dbReference>